<dbReference type="Proteomes" id="UP001283361">
    <property type="component" value="Unassembled WGS sequence"/>
</dbReference>
<reference evidence="1" key="1">
    <citation type="journal article" date="2023" name="G3 (Bethesda)">
        <title>A reference genome for the long-term kleptoplast-retaining sea slug Elysia crispata morphotype clarki.</title>
        <authorList>
            <person name="Eastman K.E."/>
            <person name="Pendleton A.L."/>
            <person name="Shaikh M.A."/>
            <person name="Suttiyut T."/>
            <person name="Ogas R."/>
            <person name="Tomko P."/>
            <person name="Gavelis G."/>
            <person name="Widhalm J.R."/>
            <person name="Wisecaver J.H."/>
        </authorList>
    </citation>
    <scope>NUCLEOTIDE SEQUENCE</scope>
    <source>
        <strain evidence="1">ECLA1</strain>
    </source>
</reference>
<dbReference type="AlphaFoldDB" id="A0AAE0Y453"/>
<dbReference type="EMBL" id="JAWDGP010006980">
    <property type="protein sequence ID" value="KAK3732053.1"/>
    <property type="molecule type" value="Genomic_DNA"/>
</dbReference>
<proteinExistence type="predicted"/>
<gene>
    <name evidence="1" type="ORF">RRG08_026440</name>
</gene>
<dbReference type="InterPro" id="IPR046349">
    <property type="entry name" value="C1-like_sf"/>
</dbReference>
<accession>A0AAE0Y453</accession>
<organism evidence="1 2">
    <name type="scientific">Elysia crispata</name>
    <name type="common">lettuce slug</name>
    <dbReference type="NCBI Taxonomy" id="231223"/>
    <lineage>
        <taxon>Eukaryota</taxon>
        <taxon>Metazoa</taxon>
        <taxon>Spiralia</taxon>
        <taxon>Lophotrochozoa</taxon>
        <taxon>Mollusca</taxon>
        <taxon>Gastropoda</taxon>
        <taxon>Heterobranchia</taxon>
        <taxon>Euthyneura</taxon>
        <taxon>Panpulmonata</taxon>
        <taxon>Sacoglossa</taxon>
        <taxon>Placobranchoidea</taxon>
        <taxon>Plakobranchidae</taxon>
        <taxon>Elysia</taxon>
    </lineage>
</organism>
<sequence length="194" mass="22409">MFNARDPRQELLKKLKILMRTPTSTMRRSLEMGVRSLKAFLAMVCLAKISAVNINRPHAFSADQLDRVVNHIGSFRERQLHYSRKDTQKLYLPEDLNMAKMHGCTRKHTQMRSAVMKATAPIATHRLVLLEGKKEKRCFVCSTPAQRKRSKHWCPACKVGCHEKCEAQLTHEDNLGLRMQRKRRAQDDAGRDSQ</sequence>
<name>A0AAE0Y453_9GAST</name>
<evidence type="ECO:0000313" key="1">
    <source>
        <dbReference type="EMBL" id="KAK3732053.1"/>
    </source>
</evidence>
<dbReference type="SUPFAM" id="SSF57889">
    <property type="entry name" value="Cysteine-rich domain"/>
    <property type="match status" value="1"/>
</dbReference>
<evidence type="ECO:0008006" key="3">
    <source>
        <dbReference type="Google" id="ProtNLM"/>
    </source>
</evidence>
<evidence type="ECO:0000313" key="2">
    <source>
        <dbReference type="Proteomes" id="UP001283361"/>
    </source>
</evidence>
<keyword evidence="2" id="KW-1185">Reference proteome</keyword>
<protein>
    <recommendedName>
        <fullName evidence="3">Phorbol-ester/DAG-type domain-containing protein</fullName>
    </recommendedName>
</protein>
<comment type="caution">
    <text evidence="1">The sequence shown here is derived from an EMBL/GenBank/DDBJ whole genome shotgun (WGS) entry which is preliminary data.</text>
</comment>